<sequence>MKQGLLARIKNLLGSPPAPARAEDPEKALDLYLEKVTAQMTAFNLEINRAVGEEMTLRRQVGAREEEIASWEKQAQAAVARGRDDLARVALERKYVAAADLVALKGRLSQQQQLLAELRSSYRLLEERVARLKARRDELILRLRQAEAMETAGEAIESLIFGTGATTLDRLADKVIEAEARAEVNQMVAANSLEGELTRRQQGAGREDIEAELQRLKAGGGGSK</sequence>
<name>A0A1J5P345_NEOTH</name>
<organism evidence="3 4">
    <name type="scientific">Neomoorella thermoacetica</name>
    <name type="common">Clostridium thermoaceticum</name>
    <dbReference type="NCBI Taxonomy" id="1525"/>
    <lineage>
        <taxon>Bacteria</taxon>
        <taxon>Bacillati</taxon>
        <taxon>Bacillota</taxon>
        <taxon>Clostridia</taxon>
        <taxon>Neomoorellales</taxon>
        <taxon>Neomoorellaceae</taxon>
        <taxon>Neomoorella</taxon>
    </lineage>
</organism>
<dbReference type="OrthoDB" id="9779630at2"/>
<proteinExistence type="inferred from homology"/>
<feature type="coiled-coil region" evidence="2">
    <location>
        <begin position="101"/>
        <end position="149"/>
    </location>
</feature>
<evidence type="ECO:0000256" key="2">
    <source>
        <dbReference type="SAM" id="Coils"/>
    </source>
</evidence>
<dbReference type="InterPro" id="IPR007157">
    <property type="entry name" value="PspA_VIPP1"/>
</dbReference>
<dbReference type="AlphaFoldDB" id="A0A1J5P345"/>
<keyword evidence="2" id="KW-0175">Coiled coil</keyword>
<evidence type="ECO:0000256" key="1">
    <source>
        <dbReference type="ARBA" id="ARBA00043985"/>
    </source>
</evidence>
<evidence type="ECO:0000313" key="3">
    <source>
        <dbReference type="EMBL" id="OIQ58365.1"/>
    </source>
</evidence>
<dbReference type="PANTHER" id="PTHR31088">
    <property type="entry name" value="MEMBRANE-ASSOCIATED PROTEIN VIPP1, CHLOROPLASTIC"/>
    <property type="match status" value="1"/>
</dbReference>
<comment type="caution">
    <text evidence="3">The sequence shown here is derived from an EMBL/GenBank/DDBJ whole genome shotgun (WGS) entry which is preliminary data.</text>
</comment>
<comment type="similarity">
    <text evidence="1">Belongs to the PspA/Vipp/IM30 family.</text>
</comment>
<dbReference type="PANTHER" id="PTHR31088:SF6">
    <property type="entry name" value="PHAGE SHOCK PROTEIN A"/>
    <property type="match status" value="1"/>
</dbReference>
<dbReference type="Pfam" id="PF04012">
    <property type="entry name" value="PspA_IM30"/>
    <property type="match status" value="1"/>
</dbReference>
<accession>A0A1J5P345</accession>
<evidence type="ECO:0000313" key="4">
    <source>
        <dbReference type="Proteomes" id="UP000182811"/>
    </source>
</evidence>
<reference evidence="3 4" key="1">
    <citation type="submission" date="2016-08" db="EMBL/GenBank/DDBJ databases">
        <title>Genome-based comparison of Moorella thermoacetic strains.</title>
        <authorList>
            <person name="Poehlein A."/>
            <person name="Bengelsdorf F.R."/>
            <person name="Esser C."/>
            <person name="Duerre P."/>
            <person name="Daniel R."/>
        </authorList>
    </citation>
    <scope>NUCLEOTIDE SEQUENCE [LARGE SCALE GENOMIC DNA]</scope>
    <source>
        <strain evidence="3 4">DSM 21394</strain>
    </source>
</reference>
<dbReference type="EMBL" id="MDDC01000016">
    <property type="protein sequence ID" value="OIQ58365.1"/>
    <property type="molecule type" value="Genomic_DNA"/>
</dbReference>
<dbReference type="Proteomes" id="UP000182811">
    <property type="component" value="Unassembled WGS sequence"/>
</dbReference>
<gene>
    <name evidence="3" type="ORF">MOTE_20280</name>
</gene>
<protein>
    <submittedName>
        <fullName evidence="3">Phage shock protein PspA</fullName>
    </submittedName>
</protein>